<feature type="domain" description="RNA polymerase sigma factor 70 region 4 type 2" evidence="6">
    <location>
        <begin position="90"/>
        <end position="140"/>
    </location>
</feature>
<accession>A0A563E6A7</accession>
<dbReference type="Pfam" id="PF20239">
    <property type="entry name" value="DUF6596"/>
    <property type="match status" value="1"/>
</dbReference>
<keyword evidence="2" id="KW-0805">Transcription regulation</keyword>
<dbReference type="PANTHER" id="PTHR47756">
    <property type="entry name" value="BLL6612 PROTEIN-RELATED"/>
    <property type="match status" value="1"/>
</dbReference>
<dbReference type="InterPro" id="IPR011990">
    <property type="entry name" value="TPR-like_helical_dom_sf"/>
</dbReference>
<evidence type="ECO:0000256" key="2">
    <source>
        <dbReference type="ARBA" id="ARBA00023015"/>
    </source>
</evidence>
<dbReference type="InterPro" id="IPR013324">
    <property type="entry name" value="RNA_pol_sigma_r3/r4-like"/>
</dbReference>
<evidence type="ECO:0000259" key="5">
    <source>
        <dbReference type="Pfam" id="PF04542"/>
    </source>
</evidence>
<protein>
    <submittedName>
        <fullName evidence="8">RNA polymerase subunit sigma-24</fullName>
    </submittedName>
</protein>
<dbReference type="InterPro" id="IPR007627">
    <property type="entry name" value="RNA_pol_sigma70_r2"/>
</dbReference>
<feature type="domain" description="RNA polymerase sigma-70 region 2" evidence="5">
    <location>
        <begin position="9"/>
        <end position="59"/>
    </location>
</feature>
<dbReference type="EMBL" id="VCQV01000005">
    <property type="protein sequence ID" value="TWP37731.1"/>
    <property type="molecule type" value="Genomic_DNA"/>
</dbReference>
<evidence type="ECO:0000256" key="3">
    <source>
        <dbReference type="ARBA" id="ARBA00023082"/>
    </source>
</evidence>
<name>A0A563E6A7_9MICO</name>
<dbReference type="OrthoDB" id="9780299at2"/>
<proteinExistence type="inferred from homology"/>
<dbReference type="SUPFAM" id="SSF48452">
    <property type="entry name" value="TPR-like"/>
    <property type="match status" value="1"/>
</dbReference>
<dbReference type="Proteomes" id="UP000320244">
    <property type="component" value="Unassembled WGS sequence"/>
</dbReference>
<evidence type="ECO:0000259" key="7">
    <source>
        <dbReference type="Pfam" id="PF20239"/>
    </source>
</evidence>
<evidence type="ECO:0000313" key="9">
    <source>
        <dbReference type="Proteomes" id="UP000320244"/>
    </source>
</evidence>
<dbReference type="Gene3D" id="1.10.1740.10">
    <property type="match status" value="1"/>
</dbReference>
<evidence type="ECO:0000256" key="4">
    <source>
        <dbReference type="ARBA" id="ARBA00023163"/>
    </source>
</evidence>
<dbReference type="Pfam" id="PF08281">
    <property type="entry name" value="Sigma70_r4_2"/>
    <property type="match status" value="1"/>
</dbReference>
<feature type="domain" description="DUF6596" evidence="7">
    <location>
        <begin position="159"/>
        <end position="255"/>
    </location>
</feature>
<sequence length="385" mass="41895">MVAGLIGWCGDFDLAEEGAADAFEAAVVAWRRDGPPERPLAWLTTVARNRVRDRLRRRTTELAKLAILEATPTDEVAGPDGFPDERLRLIFTCCHPALPMPARVALTLRTLCGLTSAEIGRAFLVTGPTMEKRLVRARAKVRDGRIPYRVPPPQLLPERLNGVLAVLYLMFNEGYAASSGDSLVRTDITAEAVRLARLLHRLLPDDEVTGLLALMLLTDARRAARMRDGEVVRLAEQDRTRWDRAQITEGATLLAGLDGRPVGAYQAQARIALEHDSAATPEATDWAGVAALYGLLPATPVTQLNQAVAISMVDGPAAALAHIEPLTDSLSGYHLYPATRADFLARLGRVQEAITALDQAIALAPTGPERRLLVRRRGELRNGPQ</sequence>
<dbReference type="InterPro" id="IPR046531">
    <property type="entry name" value="DUF6596"/>
</dbReference>
<dbReference type="InterPro" id="IPR013249">
    <property type="entry name" value="RNA_pol_sigma70_r4_t2"/>
</dbReference>
<evidence type="ECO:0000313" key="8">
    <source>
        <dbReference type="EMBL" id="TWP37731.1"/>
    </source>
</evidence>
<keyword evidence="9" id="KW-1185">Reference proteome</keyword>
<dbReference type="InterPro" id="IPR013325">
    <property type="entry name" value="RNA_pol_sigma_r2"/>
</dbReference>
<gene>
    <name evidence="8" type="ORF">FGL98_05685</name>
</gene>
<comment type="similarity">
    <text evidence="1">Belongs to the sigma-70 factor family. ECF subfamily.</text>
</comment>
<dbReference type="Gene3D" id="1.10.10.10">
    <property type="entry name" value="Winged helix-like DNA-binding domain superfamily/Winged helix DNA-binding domain"/>
    <property type="match status" value="1"/>
</dbReference>
<dbReference type="GO" id="GO:0016987">
    <property type="term" value="F:sigma factor activity"/>
    <property type="evidence" value="ECO:0007669"/>
    <property type="project" value="UniProtKB-KW"/>
</dbReference>
<dbReference type="InterPro" id="IPR036388">
    <property type="entry name" value="WH-like_DNA-bd_sf"/>
</dbReference>
<dbReference type="SUPFAM" id="SSF88946">
    <property type="entry name" value="Sigma2 domain of RNA polymerase sigma factors"/>
    <property type="match status" value="1"/>
</dbReference>
<reference evidence="8 9" key="2">
    <citation type="submission" date="2019-08" db="EMBL/GenBank/DDBJ databases">
        <title>Jejuicoccus antrihumi gen. nov., sp. nov., a new member of the family Dermacoccaceae isolated from a cave.</title>
        <authorList>
            <person name="Schumann P."/>
            <person name="Kim I.S."/>
        </authorList>
    </citation>
    <scope>NUCLEOTIDE SEQUENCE [LARGE SCALE GENOMIC DNA]</scope>
    <source>
        <strain evidence="8 9">C5-26</strain>
    </source>
</reference>
<dbReference type="Pfam" id="PF04542">
    <property type="entry name" value="Sigma70_r2"/>
    <property type="match status" value="1"/>
</dbReference>
<dbReference type="GO" id="GO:0003677">
    <property type="term" value="F:DNA binding"/>
    <property type="evidence" value="ECO:0007669"/>
    <property type="project" value="InterPro"/>
</dbReference>
<dbReference type="AlphaFoldDB" id="A0A563E6A7"/>
<reference evidence="8 9" key="1">
    <citation type="submission" date="2019-05" db="EMBL/GenBank/DDBJ databases">
        <authorList>
            <person name="Lee S.D."/>
        </authorList>
    </citation>
    <scope>NUCLEOTIDE SEQUENCE [LARGE SCALE GENOMIC DNA]</scope>
    <source>
        <strain evidence="8 9">C5-26</strain>
    </source>
</reference>
<comment type="caution">
    <text evidence="8">The sequence shown here is derived from an EMBL/GenBank/DDBJ whole genome shotgun (WGS) entry which is preliminary data.</text>
</comment>
<keyword evidence="4" id="KW-0804">Transcription</keyword>
<evidence type="ECO:0000259" key="6">
    <source>
        <dbReference type="Pfam" id="PF08281"/>
    </source>
</evidence>
<dbReference type="GO" id="GO:0006352">
    <property type="term" value="P:DNA-templated transcription initiation"/>
    <property type="evidence" value="ECO:0007669"/>
    <property type="project" value="InterPro"/>
</dbReference>
<dbReference type="SUPFAM" id="SSF88659">
    <property type="entry name" value="Sigma3 and sigma4 domains of RNA polymerase sigma factors"/>
    <property type="match status" value="1"/>
</dbReference>
<evidence type="ECO:0000256" key="1">
    <source>
        <dbReference type="ARBA" id="ARBA00010641"/>
    </source>
</evidence>
<keyword evidence="3" id="KW-0731">Sigma factor</keyword>
<organism evidence="8 9">
    <name type="scientific">Leekyejoonella antrihumi</name>
    <dbReference type="NCBI Taxonomy" id="1660198"/>
    <lineage>
        <taxon>Bacteria</taxon>
        <taxon>Bacillati</taxon>
        <taxon>Actinomycetota</taxon>
        <taxon>Actinomycetes</taxon>
        <taxon>Micrococcales</taxon>
        <taxon>Dermacoccaceae</taxon>
        <taxon>Leekyejoonella</taxon>
    </lineage>
</organism>
<dbReference type="PANTHER" id="PTHR47756:SF2">
    <property type="entry name" value="BLL6612 PROTEIN"/>
    <property type="match status" value="1"/>
</dbReference>